<evidence type="ECO:0000256" key="8">
    <source>
        <dbReference type="ARBA" id="ARBA00023235"/>
    </source>
</evidence>
<evidence type="ECO:0000313" key="12">
    <source>
        <dbReference type="Proteomes" id="UP001521150"/>
    </source>
</evidence>
<dbReference type="CDD" id="cd00405">
    <property type="entry name" value="PRAI"/>
    <property type="match status" value="1"/>
</dbReference>
<evidence type="ECO:0000256" key="9">
    <source>
        <dbReference type="HAMAP-Rule" id="MF_00135"/>
    </source>
</evidence>
<comment type="pathway">
    <text evidence="2 9">Amino-acid biosynthesis; L-tryptophan biosynthesis; L-tryptophan from chorismate: step 3/5.</text>
</comment>
<sequence>MYVKVCGLRTEGDVAAAVGAGADAVGFVFAASPRKIDIPTARKLIADVPPNVLTVGVFLKQPAEEVREIALATGVGILQLHGDYPHETFAELAEFRLMRATSLTPETDITVGAFGEELLLLDSPQAGSGERWDLTPIASSRPEGQWLLAGGLNPGNVRAAIDAVRPWGVDVSSGVESSRGVKDHDLIRAFVAEAKRITADKSS</sequence>
<keyword evidence="7 9" id="KW-0057">Aromatic amino acid biosynthesis</keyword>
<dbReference type="PANTHER" id="PTHR42894:SF1">
    <property type="entry name" value="N-(5'-PHOSPHORIBOSYL)ANTHRANILATE ISOMERASE"/>
    <property type="match status" value="1"/>
</dbReference>
<gene>
    <name evidence="9" type="primary">trpF</name>
    <name evidence="11" type="ORF">LWC34_46990</name>
</gene>
<dbReference type="EC" id="5.3.1.24" evidence="3 9"/>
<organism evidence="11 12">
    <name type="scientific">Kibdelosporangium philippinense</name>
    <dbReference type="NCBI Taxonomy" id="211113"/>
    <lineage>
        <taxon>Bacteria</taxon>
        <taxon>Bacillati</taxon>
        <taxon>Actinomycetota</taxon>
        <taxon>Actinomycetes</taxon>
        <taxon>Pseudonocardiales</taxon>
        <taxon>Pseudonocardiaceae</taxon>
        <taxon>Kibdelosporangium</taxon>
    </lineage>
</organism>
<dbReference type="InterPro" id="IPR001240">
    <property type="entry name" value="PRAI_dom"/>
</dbReference>
<dbReference type="GO" id="GO:0016853">
    <property type="term" value="F:isomerase activity"/>
    <property type="evidence" value="ECO:0007669"/>
    <property type="project" value="UniProtKB-KW"/>
</dbReference>
<comment type="catalytic activity">
    <reaction evidence="1 9">
        <text>N-(5-phospho-beta-D-ribosyl)anthranilate = 1-(2-carboxyphenylamino)-1-deoxy-D-ribulose 5-phosphate</text>
        <dbReference type="Rhea" id="RHEA:21540"/>
        <dbReference type="ChEBI" id="CHEBI:18277"/>
        <dbReference type="ChEBI" id="CHEBI:58613"/>
        <dbReference type="EC" id="5.3.1.24"/>
    </reaction>
</comment>
<dbReference type="InterPro" id="IPR044643">
    <property type="entry name" value="TrpF_fam"/>
</dbReference>
<protein>
    <recommendedName>
        <fullName evidence="4 9">N-(5'-phosphoribosyl)anthranilate isomerase</fullName>
        <shortName evidence="9">PRAI</shortName>
        <ecNumber evidence="3 9">5.3.1.24</ecNumber>
    </recommendedName>
</protein>
<dbReference type="Proteomes" id="UP001521150">
    <property type="component" value="Unassembled WGS sequence"/>
</dbReference>
<evidence type="ECO:0000256" key="7">
    <source>
        <dbReference type="ARBA" id="ARBA00023141"/>
    </source>
</evidence>
<dbReference type="Pfam" id="PF00697">
    <property type="entry name" value="PRAI"/>
    <property type="match status" value="1"/>
</dbReference>
<accession>A0ABS8ZSS7</accession>
<evidence type="ECO:0000259" key="10">
    <source>
        <dbReference type="Pfam" id="PF00697"/>
    </source>
</evidence>
<evidence type="ECO:0000256" key="3">
    <source>
        <dbReference type="ARBA" id="ARBA00012572"/>
    </source>
</evidence>
<comment type="similarity">
    <text evidence="9">Belongs to the TrpF family.</text>
</comment>
<dbReference type="RefSeq" id="WP_233731901.1">
    <property type="nucleotide sequence ID" value="NZ_JAJVCN010000004.1"/>
</dbReference>
<evidence type="ECO:0000256" key="2">
    <source>
        <dbReference type="ARBA" id="ARBA00004664"/>
    </source>
</evidence>
<feature type="domain" description="N-(5'phosphoribosyl) anthranilate isomerase (PRAI)" evidence="10">
    <location>
        <begin position="3"/>
        <end position="192"/>
    </location>
</feature>
<dbReference type="SUPFAM" id="SSF51366">
    <property type="entry name" value="Ribulose-phoshate binding barrel"/>
    <property type="match status" value="1"/>
</dbReference>
<keyword evidence="8 9" id="KW-0413">Isomerase</keyword>
<evidence type="ECO:0000256" key="1">
    <source>
        <dbReference type="ARBA" id="ARBA00001164"/>
    </source>
</evidence>
<reference evidence="11 12" key="1">
    <citation type="submission" date="2021-12" db="EMBL/GenBank/DDBJ databases">
        <title>Genome sequence of Kibdelosporangium philippinense ATCC 49844.</title>
        <authorList>
            <person name="Fedorov E.A."/>
            <person name="Omeragic M."/>
            <person name="Shalygina K.F."/>
            <person name="Maclea K.S."/>
        </authorList>
    </citation>
    <scope>NUCLEOTIDE SEQUENCE [LARGE SCALE GENOMIC DNA]</scope>
    <source>
        <strain evidence="11 12">ATCC 49844</strain>
    </source>
</reference>
<keyword evidence="5 9" id="KW-0028">Amino-acid biosynthesis</keyword>
<proteinExistence type="inferred from homology"/>
<dbReference type="HAMAP" id="MF_00135">
    <property type="entry name" value="PRAI"/>
    <property type="match status" value="1"/>
</dbReference>
<evidence type="ECO:0000256" key="4">
    <source>
        <dbReference type="ARBA" id="ARBA00022272"/>
    </source>
</evidence>
<evidence type="ECO:0000256" key="5">
    <source>
        <dbReference type="ARBA" id="ARBA00022605"/>
    </source>
</evidence>
<keyword evidence="12" id="KW-1185">Reference proteome</keyword>
<name>A0ABS8ZSS7_9PSEU</name>
<dbReference type="InterPro" id="IPR011060">
    <property type="entry name" value="RibuloseP-bd_barrel"/>
</dbReference>
<keyword evidence="6 9" id="KW-0822">Tryptophan biosynthesis</keyword>
<evidence type="ECO:0000256" key="6">
    <source>
        <dbReference type="ARBA" id="ARBA00022822"/>
    </source>
</evidence>
<dbReference type="InterPro" id="IPR013785">
    <property type="entry name" value="Aldolase_TIM"/>
</dbReference>
<dbReference type="PANTHER" id="PTHR42894">
    <property type="entry name" value="N-(5'-PHOSPHORIBOSYL)ANTHRANILATE ISOMERASE"/>
    <property type="match status" value="1"/>
</dbReference>
<dbReference type="Gene3D" id="3.20.20.70">
    <property type="entry name" value="Aldolase class I"/>
    <property type="match status" value="1"/>
</dbReference>
<evidence type="ECO:0000313" key="11">
    <source>
        <dbReference type="EMBL" id="MCE7010303.1"/>
    </source>
</evidence>
<comment type="caution">
    <text evidence="11">The sequence shown here is derived from an EMBL/GenBank/DDBJ whole genome shotgun (WGS) entry which is preliminary data.</text>
</comment>
<dbReference type="EMBL" id="JAJVCN010000004">
    <property type="protein sequence ID" value="MCE7010303.1"/>
    <property type="molecule type" value="Genomic_DNA"/>
</dbReference>